<evidence type="ECO:0000313" key="6">
    <source>
        <dbReference type="Proteomes" id="UP001310022"/>
    </source>
</evidence>
<dbReference type="PROSITE" id="PS51257">
    <property type="entry name" value="PROKAR_LIPOPROTEIN"/>
    <property type="match status" value="1"/>
</dbReference>
<proteinExistence type="inferred from homology"/>
<feature type="domain" description="YknX-like C-terminal permuted SH3-like" evidence="4">
    <location>
        <begin position="307"/>
        <end position="377"/>
    </location>
</feature>
<feature type="domain" description="CzcB-like alpha-helical hairpin" evidence="3">
    <location>
        <begin position="132"/>
        <end position="187"/>
    </location>
</feature>
<dbReference type="SUPFAM" id="SSF111369">
    <property type="entry name" value="HlyD-like secretion proteins"/>
    <property type="match status" value="1"/>
</dbReference>
<dbReference type="Gene3D" id="1.10.287.470">
    <property type="entry name" value="Helix hairpin bin"/>
    <property type="match status" value="1"/>
</dbReference>
<dbReference type="InterPro" id="IPR058648">
    <property type="entry name" value="HH_CzcB-like"/>
</dbReference>
<evidence type="ECO:0000259" key="3">
    <source>
        <dbReference type="Pfam" id="PF25893"/>
    </source>
</evidence>
<sequence length="379" mass="42340">MKNIYKYTLLLAAAGTLVSCKTDDVDSWKKSINENRDKITELETEINELQAKIKSVDPEYGEQVNPVLISATQTAPATFVHKLEVRGSIESRKNVMVSAEAAGRLLKINVLEGKRVKKGQVIMEIDAQSTRDQIEEVKTNLALAEQMYEKRADLWKENIGTEVDYLQSKTEFESLQNKLNTLKTQLSYAYVKAPFTGTLDYLAVNAGEFIGMNTPLFRLVSDDDKLVRVALSEKYLGTIQTGSQMEFELPHTKEYLTAPIAAVSNVIDEGTRTFTVEARLNAAQAAKVKPNMMVKAKLVDFTKEEAMVVPTEAIMRDHQGWYVFLVEGKGEKQTATKTYVEVGNEYGGLTWVKSGLEFGQQVVTKGQFKLVDGNNVRLS</sequence>
<evidence type="ECO:0000313" key="5">
    <source>
        <dbReference type="EMBL" id="GJM62947.1"/>
    </source>
</evidence>
<dbReference type="Gene3D" id="2.40.420.20">
    <property type="match status" value="1"/>
</dbReference>
<keyword evidence="2" id="KW-0175">Coiled coil</keyword>
<dbReference type="InterPro" id="IPR058637">
    <property type="entry name" value="YknX-like_C"/>
</dbReference>
<evidence type="ECO:0000256" key="1">
    <source>
        <dbReference type="ARBA" id="ARBA00009477"/>
    </source>
</evidence>
<dbReference type="InterPro" id="IPR006143">
    <property type="entry name" value="RND_pump_MFP"/>
</dbReference>
<accession>A0AAN4W0M6</accession>
<organism evidence="5 6">
    <name type="scientific">Persicobacter diffluens</name>
    <dbReference type="NCBI Taxonomy" id="981"/>
    <lineage>
        <taxon>Bacteria</taxon>
        <taxon>Pseudomonadati</taxon>
        <taxon>Bacteroidota</taxon>
        <taxon>Cytophagia</taxon>
        <taxon>Cytophagales</taxon>
        <taxon>Persicobacteraceae</taxon>
        <taxon>Persicobacter</taxon>
    </lineage>
</organism>
<dbReference type="Gene3D" id="2.40.30.170">
    <property type="match status" value="1"/>
</dbReference>
<dbReference type="GO" id="GO:0015562">
    <property type="term" value="F:efflux transmembrane transporter activity"/>
    <property type="evidence" value="ECO:0007669"/>
    <property type="project" value="TreeGrafter"/>
</dbReference>
<dbReference type="PANTHER" id="PTHR30469:SF15">
    <property type="entry name" value="HLYD FAMILY OF SECRETION PROTEINS"/>
    <property type="match status" value="1"/>
</dbReference>
<name>A0AAN4W0M6_9BACT</name>
<dbReference type="Gene3D" id="2.40.50.100">
    <property type="match status" value="1"/>
</dbReference>
<protein>
    <submittedName>
        <fullName evidence="5">RND transporter</fullName>
    </submittedName>
</protein>
<reference evidence="5 6" key="1">
    <citation type="submission" date="2021-12" db="EMBL/GenBank/DDBJ databases">
        <title>Genome sequencing of bacteria with rrn-lacking chromosome and rrn-plasmid.</title>
        <authorList>
            <person name="Anda M."/>
            <person name="Iwasaki W."/>
        </authorList>
    </citation>
    <scope>NUCLEOTIDE SEQUENCE [LARGE SCALE GENOMIC DNA]</scope>
    <source>
        <strain evidence="5 6">NBRC 15940</strain>
    </source>
</reference>
<dbReference type="GO" id="GO:1990281">
    <property type="term" value="C:efflux pump complex"/>
    <property type="evidence" value="ECO:0007669"/>
    <property type="project" value="TreeGrafter"/>
</dbReference>
<dbReference type="Proteomes" id="UP001310022">
    <property type="component" value="Unassembled WGS sequence"/>
</dbReference>
<dbReference type="EMBL" id="BQKE01000002">
    <property type="protein sequence ID" value="GJM62947.1"/>
    <property type="molecule type" value="Genomic_DNA"/>
</dbReference>
<dbReference type="NCBIfam" id="TIGR01730">
    <property type="entry name" value="RND_mfp"/>
    <property type="match status" value="1"/>
</dbReference>
<dbReference type="Pfam" id="PF25989">
    <property type="entry name" value="YknX_C"/>
    <property type="match status" value="1"/>
</dbReference>
<dbReference type="Pfam" id="PF25893">
    <property type="entry name" value="HH_CzcB"/>
    <property type="match status" value="1"/>
</dbReference>
<feature type="coiled-coil region" evidence="2">
    <location>
        <begin position="25"/>
        <end position="52"/>
    </location>
</feature>
<gene>
    <name evidence="5" type="ORF">PEDI_34990</name>
</gene>
<keyword evidence="6" id="KW-1185">Reference proteome</keyword>
<dbReference type="PANTHER" id="PTHR30469">
    <property type="entry name" value="MULTIDRUG RESISTANCE PROTEIN MDTA"/>
    <property type="match status" value="1"/>
</dbReference>
<comment type="similarity">
    <text evidence="1">Belongs to the membrane fusion protein (MFP) (TC 8.A.1) family.</text>
</comment>
<evidence type="ECO:0000256" key="2">
    <source>
        <dbReference type="SAM" id="Coils"/>
    </source>
</evidence>
<dbReference type="AlphaFoldDB" id="A0AAN4W0M6"/>
<comment type="caution">
    <text evidence="5">The sequence shown here is derived from an EMBL/GenBank/DDBJ whole genome shotgun (WGS) entry which is preliminary data.</text>
</comment>
<feature type="coiled-coil region" evidence="2">
    <location>
        <begin position="127"/>
        <end position="185"/>
    </location>
</feature>
<dbReference type="RefSeq" id="WP_338238169.1">
    <property type="nucleotide sequence ID" value="NZ_BQKE01000002.1"/>
</dbReference>
<evidence type="ECO:0000259" key="4">
    <source>
        <dbReference type="Pfam" id="PF25989"/>
    </source>
</evidence>